<feature type="compositionally biased region" description="Polar residues" evidence="2">
    <location>
        <begin position="849"/>
        <end position="858"/>
    </location>
</feature>
<feature type="region of interest" description="Disordered" evidence="2">
    <location>
        <begin position="1959"/>
        <end position="1989"/>
    </location>
</feature>
<protein>
    <recommendedName>
        <fullName evidence="3">RIIa domain-containing protein</fullName>
    </recommendedName>
</protein>
<feature type="compositionally biased region" description="Basic and acidic residues" evidence="2">
    <location>
        <begin position="806"/>
        <end position="846"/>
    </location>
</feature>
<dbReference type="InterPro" id="IPR003117">
    <property type="entry name" value="cAMP_dep_PK_reg_su_I/II_a/b"/>
</dbReference>
<feature type="compositionally biased region" description="Basic and acidic residues" evidence="2">
    <location>
        <begin position="1638"/>
        <end position="1693"/>
    </location>
</feature>
<evidence type="ECO:0000256" key="1">
    <source>
        <dbReference type="SAM" id="Coils"/>
    </source>
</evidence>
<feature type="compositionally biased region" description="Basic and acidic residues" evidence="2">
    <location>
        <begin position="1975"/>
        <end position="1985"/>
    </location>
</feature>
<feature type="region of interest" description="Disordered" evidence="2">
    <location>
        <begin position="1261"/>
        <end position="1365"/>
    </location>
</feature>
<dbReference type="CDD" id="cd23767">
    <property type="entry name" value="IQCD"/>
    <property type="match status" value="1"/>
</dbReference>
<dbReference type="Pfam" id="PF00612">
    <property type="entry name" value="IQ"/>
    <property type="match status" value="1"/>
</dbReference>
<feature type="compositionally biased region" description="Basic and acidic residues" evidence="2">
    <location>
        <begin position="2184"/>
        <end position="2214"/>
    </location>
</feature>
<feature type="compositionally biased region" description="Basic and acidic residues" evidence="2">
    <location>
        <begin position="931"/>
        <end position="944"/>
    </location>
</feature>
<feature type="region of interest" description="Disordered" evidence="2">
    <location>
        <begin position="1606"/>
        <end position="1732"/>
    </location>
</feature>
<dbReference type="Gene3D" id="1.20.890.10">
    <property type="entry name" value="cAMP-dependent protein kinase regulatory subunit, dimerization-anchoring domain"/>
    <property type="match status" value="1"/>
</dbReference>
<accession>A0AAV2N4A6</accession>
<feature type="compositionally biased region" description="Low complexity" evidence="2">
    <location>
        <begin position="1864"/>
        <end position="1873"/>
    </location>
</feature>
<dbReference type="SUPFAM" id="SSF47391">
    <property type="entry name" value="Dimerization-anchoring domain of cAMP-dependent PK regulatory subunit"/>
    <property type="match status" value="1"/>
</dbReference>
<feature type="compositionally biased region" description="Basic and acidic residues" evidence="2">
    <location>
        <begin position="2072"/>
        <end position="2084"/>
    </location>
</feature>
<feature type="region of interest" description="Disordered" evidence="2">
    <location>
        <begin position="511"/>
        <end position="648"/>
    </location>
</feature>
<dbReference type="Gene3D" id="1.20.5.190">
    <property type="match status" value="1"/>
</dbReference>
<feature type="compositionally biased region" description="Basic and acidic residues" evidence="2">
    <location>
        <begin position="1890"/>
        <end position="1899"/>
    </location>
</feature>
<feature type="compositionally biased region" description="Polar residues" evidence="2">
    <location>
        <begin position="1309"/>
        <end position="1327"/>
    </location>
</feature>
<feature type="compositionally biased region" description="Basic and acidic residues" evidence="2">
    <location>
        <begin position="260"/>
        <end position="287"/>
    </location>
</feature>
<feature type="compositionally biased region" description="Polar residues" evidence="2">
    <location>
        <begin position="288"/>
        <end position="300"/>
    </location>
</feature>
<feature type="compositionally biased region" description="Basic and acidic residues" evidence="2">
    <location>
        <begin position="395"/>
        <end position="453"/>
    </location>
</feature>
<dbReference type="PANTHER" id="PTHR36812:SF9">
    <property type="entry name" value="MYB-LIKE PROTEIN X ISOFORM X1"/>
    <property type="match status" value="1"/>
</dbReference>
<feature type="region of interest" description="Disordered" evidence="2">
    <location>
        <begin position="795"/>
        <end position="896"/>
    </location>
</feature>
<dbReference type="Pfam" id="PF02197">
    <property type="entry name" value="RIIa"/>
    <property type="match status" value="1"/>
</dbReference>
<evidence type="ECO:0000256" key="2">
    <source>
        <dbReference type="SAM" id="MobiDB-lite"/>
    </source>
</evidence>
<dbReference type="PANTHER" id="PTHR36812">
    <property type="entry name" value="NEUROFILAMENT TRIPLET M PROTEIN-LIKE PROTEIN"/>
    <property type="match status" value="1"/>
</dbReference>
<dbReference type="PROSITE" id="PS50096">
    <property type="entry name" value="IQ"/>
    <property type="match status" value="1"/>
</dbReference>
<feature type="region of interest" description="Disordered" evidence="2">
    <location>
        <begin position="120"/>
        <end position="324"/>
    </location>
</feature>
<feature type="compositionally biased region" description="Basic and acidic residues" evidence="2">
    <location>
        <begin position="479"/>
        <end position="489"/>
    </location>
</feature>
<reference evidence="4 5" key="1">
    <citation type="submission" date="2024-04" db="EMBL/GenBank/DDBJ databases">
        <authorList>
            <consortium name="Molecular Ecology Group"/>
        </authorList>
    </citation>
    <scope>NUCLEOTIDE SEQUENCE [LARGE SCALE GENOMIC DNA]</scope>
</reference>
<feature type="region of interest" description="Disordered" evidence="2">
    <location>
        <begin position="395"/>
        <end position="498"/>
    </location>
</feature>
<dbReference type="SMART" id="SM00015">
    <property type="entry name" value="IQ"/>
    <property type="match status" value="1"/>
</dbReference>
<feature type="compositionally biased region" description="Polar residues" evidence="2">
    <location>
        <begin position="1963"/>
        <end position="1974"/>
    </location>
</feature>
<dbReference type="InterPro" id="IPR047579">
    <property type="entry name" value="DD_CABYR_SP17"/>
</dbReference>
<feature type="compositionally biased region" description="Basic and acidic residues" evidence="2">
    <location>
        <begin position="302"/>
        <end position="324"/>
    </location>
</feature>
<evidence type="ECO:0000313" key="4">
    <source>
        <dbReference type="EMBL" id="CAL1674131.1"/>
    </source>
</evidence>
<name>A0AAV2N4A6_9HYME</name>
<feature type="region of interest" description="Disordered" evidence="2">
    <location>
        <begin position="709"/>
        <end position="730"/>
    </location>
</feature>
<feature type="compositionally biased region" description="Low complexity" evidence="2">
    <location>
        <begin position="141"/>
        <end position="150"/>
    </location>
</feature>
<feature type="compositionally biased region" description="Low complexity" evidence="2">
    <location>
        <begin position="2121"/>
        <end position="2135"/>
    </location>
</feature>
<feature type="coiled-coil region" evidence="1">
    <location>
        <begin position="1438"/>
        <end position="1465"/>
    </location>
</feature>
<organism evidence="4 5">
    <name type="scientific">Lasius platythorax</name>
    <dbReference type="NCBI Taxonomy" id="488582"/>
    <lineage>
        <taxon>Eukaryota</taxon>
        <taxon>Metazoa</taxon>
        <taxon>Ecdysozoa</taxon>
        <taxon>Arthropoda</taxon>
        <taxon>Hexapoda</taxon>
        <taxon>Insecta</taxon>
        <taxon>Pterygota</taxon>
        <taxon>Neoptera</taxon>
        <taxon>Endopterygota</taxon>
        <taxon>Hymenoptera</taxon>
        <taxon>Apocrita</taxon>
        <taxon>Aculeata</taxon>
        <taxon>Formicoidea</taxon>
        <taxon>Formicidae</taxon>
        <taxon>Formicinae</taxon>
        <taxon>Lasius</taxon>
        <taxon>Lasius</taxon>
    </lineage>
</organism>
<feature type="region of interest" description="Disordered" evidence="2">
    <location>
        <begin position="2121"/>
        <end position="2214"/>
    </location>
</feature>
<feature type="compositionally biased region" description="Basic and acidic residues" evidence="2">
    <location>
        <begin position="1475"/>
        <end position="1487"/>
    </location>
</feature>
<feature type="region of interest" description="Disordered" evidence="2">
    <location>
        <begin position="2072"/>
        <end position="2102"/>
    </location>
</feature>
<feature type="compositionally biased region" description="Basic residues" evidence="2">
    <location>
        <begin position="250"/>
        <end position="259"/>
    </location>
</feature>
<dbReference type="SMART" id="SM00394">
    <property type="entry name" value="RIIa"/>
    <property type="match status" value="1"/>
</dbReference>
<dbReference type="Proteomes" id="UP001497644">
    <property type="component" value="Chromosome 1"/>
</dbReference>
<sequence>MLSPTSSIDRPSLHPGTRYFIAPRVPHGLATVVEGLTREVLRNRPEDIYIFAAHHFEKLLKLREQYNAEEYSGREFDHEFGCEFKLWPTKKAKDIGRSSNSDWSLEKKIELFERRGKVSTDVEESTDVSTDRENRKMSKQTCSRSLSTTKKTSKKSKDNETTSDIRATRIISQMSALRGPGKNIQTKDIKQELRRNKLSGEKARATDDTEKGIRNERRSRMKTSKTDKDPEEEIERATTTTTTTSSSRTSARRPLRKVRRIETESETETEHETMAKAGRENGHDRSNVKNNGASSETIPRTGSREKRPEARLSEHSSDRKVSSRALSMDRIRAYVLRKFASTASLEVLRSPTYVEQVQEVIDRAVPIIKEKLEEVRGPRGKRSRSVDLAWNKESFRQHTRDGKKCRDEKEEESRRKAGNKLPERKVDIIKKEEKENSLERDETISNVETEEKKSRRRSVGSGKKSRRRENGDVGVVDQVDGKHGDKSEYESGATRDTLEAKLIATQNILEGISKSTSDLGGVCKNDSAGGELPESEVSDHANIVSLPIVRPPSSRNSRSAAKNGSDSLTLPPISPEAPKSMKKKDELSLPVLPVAANGNHSSRKSQDDEEASTLRDITNDIEDIAILPEDDHEKADAEQDPGSDIISSLVSDVRFIDVEKREEDEDMDDVLRENIPGQFTEKRGSLEEFEEFEELERKKMEETFKDSLNVTPEVVDVPPRSDSLDSDEEKRLENADLARVNTFDELKDKLLEIEMVERNIEMALASQQFAMHDGGEVTGQAEKSMIDGKINDVGKSANEVEETVSEVEKSTDVEKIPMNKDDEGKKRNDEERKNSTNEIKQVKDVIEISMNQKENLSNKTERSEDKVKEKIERSSNETENTTNKEETSVNEIEKSTNKINKEEILKNGVETTSHVEISTKTAEEAIEVPEDEKSTNKTERSISEKLPTDVKKLIVKSHIEAVQSINPKSQNKDDQITQTAVCETDDDNAAASENKADNTVNEFSKITVSGNVASESEISSTNLSDENTMTKARKKREIDKLPAATSLSLELPFSYVLSEGSPCEIPDSVTTVIIPDRPCPSPVTLEDENYQLESTNQKEESFIRSNIAKTSETQKKDRNEYGMEAFGEYIRPEAAVLPVDIDFVRGTRGIKSSQDIIINHQNLDRIKEEGEDEEKKDAEKGEIESPREQHVIHEEVIKLETLEDIVEHEEKVETGAKMTPESKDAEEIFSGAPEYESLPDTVELMADTGLTDEGNMVDVMVESRGTMENSSEENESTQDTRTSSDVKESNRSIESPSLDRPVVPELNLDSLQDNTVSSFKMTANGTATKEDNSSPRESDTTTSLIEPLISDERSMNQPALADREEDVAAEELTESLSRYLQLEVPETDQLYQAEHAEYEWLEKDLLSPKTNLEDEAESQENSIGLQALPEDVVLIGPLLRDEEMKKKLENEEEIARELISSLEEDIQLYAKELTLEEKSKDNGKSEKSSLSVNDKSNRSLSESVEQEKREYKISSEGIQILDKVAGTEVASKLSSRMADNKQDHKDNNTMITDNETAKLKLEVEKKDVEIRHVAPLAQFEQDELLELNGTQTMEKIEEKITVESKLDIIDTISTNNQENLEDKQTGVEEESQSNESTNKSEKKLQDKEECEQEKLEVEEKHEQEKSEVHEECQQEKSEKYTQEDLKIHEKDDGENLQLQEKIVDIKTVPLEATESRKGSMNESNDDDEHGETKLITCDEFVTDARTEKDVKNNEIEKSEDFSAKIENVDRPIVSAISEQSTENHFRGGYWITETKSSTVETVIETSNPNTNTDERMEPAADVPEIIKDESLNRKKDDFHSAVIKIQACFRGFLTRRRMKKDVNSKSVSNNVSSAQKTDTNDHLTVPHSSSLREARTGRQRLRREEALRNTTLSLENAFATGRLQHTGEFHDSVPLPLFDLTYNKANSTTSDKFLSEAIEEEQTNQSDTANTNESDSVHDDRHEGSFQKGNVFTDHSTFPIVMHLLADASRHFTVSQNSHSDFNANAGGAKPAEPTLDILMLGYPRDDENRYLNFITSVEDLGSNMDSLPLDDTMKCSKNTDDAHPSTTSGEGSIREPLALPGTPHGVVIEEVTSLDAELIPSESATKPSTASKTSLDTNSSVPSEECTLEDEKNDLGTSPRITGDRKHMERQKSDCNLESIPENDSHSEDAKKESSEVSCDSHERVEEEKNEKT</sequence>
<feature type="compositionally biased region" description="Polar residues" evidence="2">
    <location>
        <begin position="1488"/>
        <end position="1503"/>
    </location>
</feature>
<feature type="domain" description="RIIa" evidence="3">
    <location>
        <begin position="27"/>
        <end position="64"/>
    </location>
</feature>
<feature type="region of interest" description="Disordered" evidence="2">
    <location>
        <begin position="1475"/>
        <end position="1511"/>
    </location>
</feature>
<dbReference type="CDD" id="cd12100">
    <property type="entry name" value="DD_CABYR_SP17"/>
    <property type="match status" value="1"/>
</dbReference>
<feature type="compositionally biased region" description="Basic and acidic residues" evidence="2">
    <location>
        <begin position="1328"/>
        <end position="1339"/>
    </location>
</feature>
<evidence type="ECO:0000313" key="5">
    <source>
        <dbReference type="Proteomes" id="UP001497644"/>
    </source>
</evidence>
<feature type="region of interest" description="Disordered" evidence="2">
    <location>
        <begin position="1863"/>
        <end position="1899"/>
    </location>
</feature>
<feature type="compositionally biased region" description="Polar residues" evidence="2">
    <location>
        <begin position="910"/>
        <end position="920"/>
    </location>
</feature>
<gene>
    <name evidence="4" type="ORF">LPLAT_LOCUS883</name>
</gene>
<feature type="region of interest" description="Disordered" evidence="2">
    <location>
        <begin position="1167"/>
        <end position="1186"/>
    </location>
</feature>
<feature type="compositionally biased region" description="Basic and acidic residues" evidence="2">
    <location>
        <begin position="1282"/>
        <end position="1291"/>
    </location>
</feature>
<feature type="compositionally biased region" description="Low complexity" evidence="2">
    <location>
        <begin position="237"/>
        <end position="249"/>
    </location>
</feature>
<feature type="region of interest" description="Disordered" evidence="2">
    <location>
        <begin position="1532"/>
        <end position="1553"/>
    </location>
</feature>
<feature type="compositionally biased region" description="Basic and acidic residues" evidence="2">
    <location>
        <begin position="1538"/>
        <end position="1547"/>
    </location>
</feature>
<feature type="compositionally biased region" description="Basic and acidic residues" evidence="2">
    <location>
        <begin position="185"/>
        <end position="228"/>
    </location>
</feature>
<keyword evidence="5" id="KW-1185">Reference proteome</keyword>
<dbReference type="EMBL" id="OZ034824">
    <property type="protein sequence ID" value="CAL1674131.1"/>
    <property type="molecule type" value="Genomic_DNA"/>
</dbReference>
<keyword evidence="1" id="KW-0175">Coiled coil</keyword>
<feature type="compositionally biased region" description="Basic residues" evidence="2">
    <location>
        <begin position="454"/>
        <end position="467"/>
    </location>
</feature>
<dbReference type="InterPro" id="IPR000048">
    <property type="entry name" value="IQ_motif_EF-hand-BS"/>
</dbReference>
<feature type="compositionally biased region" description="Basic and acidic residues" evidence="2">
    <location>
        <begin position="859"/>
        <end position="896"/>
    </location>
</feature>
<evidence type="ECO:0000259" key="3">
    <source>
        <dbReference type="SMART" id="SM00394"/>
    </source>
</evidence>
<feature type="compositionally biased region" description="Basic and acidic residues" evidence="2">
    <location>
        <begin position="2163"/>
        <end position="2176"/>
    </location>
</feature>
<proteinExistence type="predicted"/>
<feature type="region of interest" description="Disordered" evidence="2">
    <location>
        <begin position="910"/>
        <end position="944"/>
    </location>
</feature>